<dbReference type="SUPFAM" id="SSF53927">
    <property type="entry name" value="Cytidine deaminase-like"/>
    <property type="match status" value="1"/>
</dbReference>
<comment type="caution">
    <text evidence="3">Lacks conserved residue(s) required for the propagation of feature annotation.</text>
</comment>
<sequence length="245" mass="26853">MKETMVLQKVNICEEEPVEFLLNGKNLVTFMCTLEELKELAIGHLYSRGIIKSADEISSLGACKDMKMIFGTTDREVDFDGIELNTVLQSGCGSGVKFNNSIAKLPRINSDFHISLNTIKERAVEMFSQAYMYKQYGGMHCAAVSDGNEIIALCEDVGRHNAVDKVIGKALLSNIDFSQSMIITTGRISTDMVLKAANIACPLIASRSIPTTSALELANKLGITVIGRVVSSKPVIYMYEERIAI</sequence>
<keyword evidence="1 3" id="KW-0963">Cytoplasm</keyword>
<dbReference type="GO" id="GO:0006777">
    <property type="term" value="P:Mo-molybdopterin cofactor biosynthetic process"/>
    <property type="evidence" value="ECO:0007669"/>
    <property type="project" value="UniProtKB-UniRule"/>
</dbReference>
<evidence type="ECO:0000313" key="4">
    <source>
        <dbReference type="EMBL" id="TWH82728.1"/>
    </source>
</evidence>
<dbReference type="AlphaFoldDB" id="A0A562JHQ8"/>
<reference evidence="4 5" key="1">
    <citation type="submission" date="2019-07" db="EMBL/GenBank/DDBJ databases">
        <title>Genomic Encyclopedia of Type Strains, Phase I: the one thousand microbial genomes (KMG-I) project.</title>
        <authorList>
            <person name="Kyrpides N."/>
        </authorList>
    </citation>
    <scope>NUCLEOTIDE SEQUENCE [LARGE SCALE GENOMIC DNA]</scope>
    <source>
        <strain evidence="4 5">DSM 13558</strain>
    </source>
</reference>
<dbReference type="GO" id="GO:0005737">
    <property type="term" value="C:cytoplasm"/>
    <property type="evidence" value="ECO:0007669"/>
    <property type="project" value="UniProtKB-SubCell"/>
</dbReference>
<dbReference type="GO" id="GO:0016783">
    <property type="term" value="F:sulfurtransferase activity"/>
    <property type="evidence" value="ECO:0007669"/>
    <property type="project" value="InterPro"/>
</dbReference>
<dbReference type="GO" id="GO:0097163">
    <property type="term" value="F:sulfur carrier activity"/>
    <property type="evidence" value="ECO:0007669"/>
    <property type="project" value="UniProtKB-UniRule"/>
</dbReference>
<organism evidence="4 5">
    <name type="scientific">Sedimentibacter saalensis</name>
    <dbReference type="NCBI Taxonomy" id="130788"/>
    <lineage>
        <taxon>Bacteria</taxon>
        <taxon>Bacillati</taxon>
        <taxon>Bacillota</taxon>
        <taxon>Tissierellia</taxon>
        <taxon>Sedimentibacter</taxon>
    </lineage>
</organism>
<gene>
    <name evidence="3" type="primary">fdhD</name>
    <name evidence="4" type="ORF">LY60_01034</name>
</gene>
<keyword evidence="2 3" id="KW-0501">Molybdenum cofactor biosynthesis</keyword>
<comment type="caution">
    <text evidence="4">The sequence shown here is derived from an EMBL/GenBank/DDBJ whole genome shotgun (WGS) entry which is preliminary data.</text>
</comment>
<comment type="subcellular location">
    <subcellularLocation>
        <location evidence="3">Cytoplasm</location>
    </subcellularLocation>
</comment>
<evidence type="ECO:0000313" key="5">
    <source>
        <dbReference type="Proteomes" id="UP000315343"/>
    </source>
</evidence>
<proteinExistence type="inferred from homology"/>
<evidence type="ECO:0000256" key="1">
    <source>
        <dbReference type="ARBA" id="ARBA00022490"/>
    </source>
</evidence>
<dbReference type="PANTHER" id="PTHR30592:SF1">
    <property type="entry name" value="SULFUR CARRIER PROTEIN FDHD"/>
    <property type="match status" value="1"/>
</dbReference>
<feature type="active site" description="Cysteine persulfide intermediate" evidence="3">
    <location>
        <position position="92"/>
    </location>
</feature>
<dbReference type="OrthoDB" id="9782042at2"/>
<dbReference type="InterPro" id="IPR016193">
    <property type="entry name" value="Cytidine_deaminase-like"/>
</dbReference>
<accession>A0A562JHQ8</accession>
<dbReference type="Gene3D" id="3.40.140.10">
    <property type="entry name" value="Cytidine Deaminase, domain 2"/>
    <property type="match status" value="1"/>
</dbReference>
<dbReference type="HAMAP" id="MF_00187">
    <property type="entry name" value="FdhD"/>
    <property type="match status" value="1"/>
</dbReference>
<comment type="function">
    <text evidence="3">Required for formate dehydrogenase (FDH) activity. Acts as a sulfur carrier protein that transfers sulfur from IscS to the molybdenum cofactor prior to its insertion into FDH.</text>
</comment>
<dbReference type="EMBL" id="VLKH01000002">
    <property type="protein sequence ID" value="TWH82728.1"/>
    <property type="molecule type" value="Genomic_DNA"/>
</dbReference>
<dbReference type="Gene3D" id="3.10.20.10">
    <property type="match status" value="1"/>
</dbReference>
<dbReference type="InterPro" id="IPR003786">
    <property type="entry name" value="FdhD"/>
</dbReference>
<keyword evidence="5" id="KW-1185">Reference proteome</keyword>
<evidence type="ECO:0000256" key="3">
    <source>
        <dbReference type="HAMAP-Rule" id="MF_00187"/>
    </source>
</evidence>
<dbReference type="PANTHER" id="PTHR30592">
    <property type="entry name" value="FORMATE DEHYDROGENASE"/>
    <property type="match status" value="1"/>
</dbReference>
<dbReference type="Proteomes" id="UP000315343">
    <property type="component" value="Unassembled WGS sequence"/>
</dbReference>
<evidence type="ECO:0000256" key="2">
    <source>
        <dbReference type="ARBA" id="ARBA00023150"/>
    </source>
</evidence>
<dbReference type="NCBIfam" id="TIGR00129">
    <property type="entry name" value="fdhD_narQ"/>
    <property type="match status" value="1"/>
</dbReference>
<name>A0A562JHQ8_9FIRM</name>
<protein>
    <recommendedName>
        <fullName evidence="3">Sulfur carrier protein FdhD</fullName>
    </recommendedName>
</protein>
<comment type="similarity">
    <text evidence="3">Belongs to the FdhD family.</text>
</comment>
<dbReference type="Pfam" id="PF02634">
    <property type="entry name" value="FdhD-NarQ"/>
    <property type="match status" value="1"/>
</dbReference>
<dbReference type="RefSeq" id="WP_145080819.1">
    <property type="nucleotide sequence ID" value="NZ_DAMBUX010000021.1"/>
</dbReference>
<dbReference type="PIRSF" id="PIRSF015626">
    <property type="entry name" value="FdhD"/>
    <property type="match status" value="1"/>
</dbReference>